<evidence type="ECO:0000313" key="3">
    <source>
        <dbReference type="Proteomes" id="UP001515641"/>
    </source>
</evidence>
<keyword evidence="3" id="KW-1185">Reference proteome</keyword>
<keyword evidence="1" id="KW-0472">Membrane</keyword>
<dbReference type="Proteomes" id="UP001515641">
    <property type="component" value="Unassembled WGS sequence"/>
</dbReference>
<organism evidence="2 3">
    <name type="scientific">Chromobacterium fluminis</name>
    <dbReference type="NCBI Taxonomy" id="3044269"/>
    <lineage>
        <taxon>Bacteria</taxon>
        <taxon>Pseudomonadati</taxon>
        <taxon>Pseudomonadota</taxon>
        <taxon>Betaproteobacteria</taxon>
        <taxon>Neisseriales</taxon>
        <taxon>Chromobacteriaceae</taxon>
        <taxon>Chromobacterium</taxon>
    </lineage>
</organism>
<evidence type="ECO:0000256" key="1">
    <source>
        <dbReference type="SAM" id="Phobius"/>
    </source>
</evidence>
<reference evidence="2 3" key="1">
    <citation type="submission" date="2020-03" db="EMBL/GenBank/DDBJ databases">
        <title>Draft genome sequence of environmentally isolated cultures.</title>
        <authorList>
            <person name="Wilson H.S."/>
            <person name="De Leon M.E."/>
        </authorList>
    </citation>
    <scope>NUCLEOTIDE SEQUENCE [LARGE SCALE GENOMIC DNA]</scope>
    <source>
        <strain evidence="2 3">HSC-31F16</strain>
    </source>
</reference>
<gene>
    <name evidence="2" type="ORF">HA052_24575</name>
</gene>
<evidence type="ECO:0008006" key="4">
    <source>
        <dbReference type="Google" id="ProtNLM"/>
    </source>
</evidence>
<keyword evidence="1" id="KW-0812">Transmembrane</keyword>
<dbReference type="EMBL" id="JAAOMA010000059">
    <property type="protein sequence ID" value="NHR08371.1"/>
    <property type="molecule type" value="Genomic_DNA"/>
</dbReference>
<name>A0ABX0LBR8_9NEIS</name>
<comment type="caution">
    <text evidence="2">The sequence shown here is derived from an EMBL/GenBank/DDBJ whole genome shotgun (WGS) entry which is preliminary data.</text>
</comment>
<accession>A0ABX0LBR8</accession>
<protein>
    <recommendedName>
        <fullName evidence="4">FUN14 family protein</fullName>
    </recommendedName>
</protein>
<feature type="transmembrane region" description="Helical" evidence="1">
    <location>
        <begin position="84"/>
        <end position="108"/>
    </location>
</feature>
<dbReference type="RefSeq" id="WP_166454034.1">
    <property type="nucleotide sequence ID" value="NZ_JAAOMA010000059.1"/>
</dbReference>
<keyword evidence="1" id="KW-1133">Transmembrane helix</keyword>
<feature type="transmembrane region" description="Helical" evidence="1">
    <location>
        <begin position="39"/>
        <end position="56"/>
    </location>
</feature>
<sequence>MGFFDQLSAYLWAFFGTGFLIAFIIAFGALVADMMGRSILYAFLAAGVVLAGVLLLKEGGDLLWAAVSDEKQIALLASGVKEELLASIVKTRLVGAVFGAVFGMGLWMKYGESA</sequence>
<proteinExistence type="predicted"/>
<evidence type="ECO:0000313" key="2">
    <source>
        <dbReference type="EMBL" id="NHR08371.1"/>
    </source>
</evidence>
<feature type="transmembrane region" description="Helical" evidence="1">
    <location>
        <begin position="12"/>
        <end position="32"/>
    </location>
</feature>